<comment type="caution">
    <text evidence="1">The sequence shown here is derived from an EMBL/GenBank/DDBJ whole genome shotgun (WGS) entry which is preliminary data.</text>
</comment>
<dbReference type="Proteomes" id="UP000055024">
    <property type="component" value="Unassembled WGS sequence"/>
</dbReference>
<evidence type="ECO:0000313" key="2">
    <source>
        <dbReference type="Proteomes" id="UP000055024"/>
    </source>
</evidence>
<reference evidence="1 2" key="1">
    <citation type="submission" date="2015-01" db="EMBL/GenBank/DDBJ databases">
        <title>Evolution of Trichinella species and genotypes.</title>
        <authorList>
            <person name="Korhonen P.K."/>
            <person name="Edoardo P."/>
            <person name="Giuseppe L.R."/>
            <person name="Gasser R.B."/>
        </authorList>
    </citation>
    <scope>NUCLEOTIDE SEQUENCE [LARGE SCALE GENOMIC DNA]</scope>
    <source>
        <strain evidence="1">ISS1029</strain>
    </source>
</reference>
<dbReference type="InterPro" id="IPR043502">
    <property type="entry name" value="DNA/RNA_pol_sf"/>
</dbReference>
<accession>A0A0V1I8V9</accession>
<sequence length="76" mass="9325">MKRQILWQEINVIRHNECASDVPEVRASTFWVYLDDVFVFSTTCEKHQIHLALILRRLRKEEFFLTFNFFLILNFF</sequence>
<dbReference type="Gene3D" id="3.30.70.270">
    <property type="match status" value="1"/>
</dbReference>
<evidence type="ECO:0008006" key="3">
    <source>
        <dbReference type="Google" id="ProtNLM"/>
    </source>
</evidence>
<proteinExistence type="predicted"/>
<dbReference type="InterPro" id="IPR043128">
    <property type="entry name" value="Rev_trsase/Diguanyl_cyclase"/>
</dbReference>
<protein>
    <recommendedName>
        <fullName evidence="3">Reverse transcriptase domain-containing protein</fullName>
    </recommendedName>
</protein>
<evidence type="ECO:0000313" key="1">
    <source>
        <dbReference type="EMBL" id="KRZ19272.1"/>
    </source>
</evidence>
<organism evidence="1 2">
    <name type="scientific">Trichinella zimbabwensis</name>
    <dbReference type="NCBI Taxonomy" id="268475"/>
    <lineage>
        <taxon>Eukaryota</taxon>
        <taxon>Metazoa</taxon>
        <taxon>Ecdysozoa</taxon>
        <taxon>Nematoda</taxon>
        <taxon>Enoplea</taxon>
        <taxon>Dorylaimia</taxon>
        <taxon>Trichinellida</taxon>
        <taxon>Trichinellidae</taxon>
        <taxon>Trichinella</taxon>
    </lineage>
</organism>
<keyword evidence="2" id="KW-1185">Reference proteome</keyword>
<dbReference type="SUPFAM" id="SSF56672">
    <property type="entry name" value="DNA/RNA polymerases"/>
    <property type="match status" value="1"/>
</dbReference>
<dbReference type="EMBL" id="JYDP01000001">
    <property type="protein sequence ID" value="KRZ19272.1"/>
    <property type="molecule type" value="Genomic_DNA"/>
</dbReference>
<name>A0A0V1I8V9_9BILA</name>
<gene>
    <name evidence="1" type="ORF">T11_14903</name>
</gene>
<dbReference type="AlphaFoldDB" id="A0A0V1I8V9"/>